<dbReference type="Gene3D" id="2.70.70.10">
    <property type="entry name" value="Glucose Permease (Domain IIA)"/>
    <property type="match status" value="1"/>
</dbReference>
<name>A0A0K1LKC4_9CAUD</name>
<dbReference type="GO" id="GO:0098003">
    <property type="term" value="P:viral tail assembly"/>
    <property type="evidence" value="ECO:0007669"/>
    <property type="project" value="UniProtKB-KW"/>
</dbReference>
<dbReference type="CDD" id="cd13402">
    <property type="entry name" value="LT_TF-like"/>
    <property type="match status" value="1"/>
</dbReference>
<dbReference type="GO" id="GO:0003824">
    <property type="term" value="F:catalytic activity"/>
    <property type="evidence" value="ECO:0007669"/>
    <property type="project" value="UniProtKB-KW"/>
</dbReference>
<evidence type="ECO:0000256" key="1">
    <source>
        <dbReference type="ARBA" id="ARBA00022465"/>
    </source>
</evidence>
<dbReference type="PANTHER" id="PTHR37813:SF1">
    <property type="entry name" value="FELS-2 PROPHAGE PROTEIN"/>
    <property type="match status" value="1"/>
</dbReference>
<dbReference type="PANTHER" id="PTHR37813">
    <property type="entry name" value="FELS-2 PROPHAGE PROTEIN"/>
    <property type="match status" value="1"/>
</dbReference>
<keyword evidence="10" id="KW-1185">Reference proteome</keyword>
<feature type="compositionally biased region" description="Polar residues" evidence="6">
    <location>
        <begin position="168"/>
        <end position="177"/>
    </location>
</feature>
<evidence type="ECO:0000256" key="4">
    <source>
        <dbReference type="ARBA" id="ARBA00022638"/>
    </source>
</evidence>
<accession>A0A0K1LKC4</accession>
<dbReference type="KEGG" id="vg:26630913"/>
<dbReference type="Pfam" id="PF01551">
    <property type="entry name" value="Peptidase_M23"/>
    <property type="match status" value="1"/>
</dbReference>
<dbReference type="InterPro" id="IPR011055">
    <property type="entry name" value="Dup_hybrid_motif"/>
</dbReference>
<feature type="region of interest" description="Disordered" evidence="6">
    <location>
        <begin position="166"/>
        <end position="186"/>
    </location>
</feature>
<evidence type="ECO:0000313" key="10">
    <source>
        <dbReference type="Proteomes" id="UP000202964"/>
    </source>
</evidence>
<organism evidence="9 10">
    <name type="scientific">Staphylococcus phage vB_SauS_phi2</name>
    <dbReference type="NCBI Taxonomy" id="1674930"/>
    <lineage>
        <taxon>Viruses</taxon>
        <taxon>Duplodnaviria</taxon>
        <taxon>Heunggongvirae</taxon>
        <taxon>Uroviricota</taxon>
        <taxon>Caudoviricetes</taxon>
        <taxon>Triavirus</taxon>
        <taxon>Triavirus tv2</taxon>
    </lineage>
</organism>
<evidence type="ECO:0000256" key="3">
    <source>
        <dbReference type="ARBA" id="ARBA00022612"/>
    </source>
</evidence>
<dbReference type="Proteomes" id="UP000202964">
    <property type="component" value="Segment"/>
</dbReference>
<feature type="domain" description="M23ase beta-sheet core" evidence="7">
    <location>
        <begin position="1714"/>
        <end position="1813"/>
    </location>
</feature>
<reference evidence="10" key="1">
    <citation type="submission" date="2015-06" db="EMBL/GenBank/DDBJ databases">
        <title>Efficacy of two Staphylococcus aureus phage cocktails in cheese production.</title>
        <authorList>
            <person name="El Haddad L."/>
            <person name="Roy J.-P."/>
            <person name="Khalil G.E."/>
            <person name="St-Gelais D."/>
            <person name="Champagne C.P."/>
            <person name="Labrie S."/>
            <person name="Moineau S."/>
        </authorList>
    </citation>
    <scope>NUCLEOTIDE SEQUENCE [LARGE SCALE GENOMIC DNA]</scope>
</reference>
<dbReference type="InterPro" id="IPR023346">
    <property type="entry name" value="Lysozyme-like_dom_sf"/>
</dbReference>
<dbReference type="SUPFAM" id="SSF51261">
    <property type="entry name" value="Duplicated hybrid motif"/>
    <property type="match status" value="1"/>
</dbReference>
<dbReference type="InterPro" id="IPR010090">
    <property type="entry name" value="Phage_tape_meas"/>
</dbReference>
<evidence type="ECO:0000256" key="2">
    <source>
        <dbReference type="ARBA" id="ARBA00022529"/>
    </source>
</evidence>
<keyword evidence="4" id="KW-0081">Bacteriolytic enzyme</keyword>
<dbReference type="GeneID" id="26630913"/>
<dbReference type="CDD" id="cd12797">
    <property type="entry name" value="M23_peptidase"/>
    <property type="match status" value="1"/>
</dbReference>
<keyword evidence="1" id="KW-1245">Viral tail assembly</keyword>
<dbReference type="Gene3D" id="1.10.287.1490">
    <property type="match status" value="1"/>
</dbReference>
<evidence type="ECO:0000259" key="8">
    <source>
        <dbReference type="Pfam" id="PF10145"/>
    </source>
</evidence>
<dbReference type="EMBL" id="KT186243">
    <property type="protein sequence ID" value="AKU42946.1"/>
    <property type="molecule type" value="Genomic_DNA"/>
</dbReference>
<dbReference type="NCBIfam" id="TIGR01760">
    <property type="entry name" value="tape_meas_TP901"/>
    <property type="match status" value="1"/>
</dbReference>
<dbReference type="Gene3D" id="1.20.120.20">
    <property type="entry name" value="Apolipoprotein"/>
    <property type="match status" value="1"/>
</dbReference>
<proteinExistence type="predicted"/>
<evidence type="ECO:0000259" key="7">
    <source>
        <dbReference type="Pfam" id="PF01551"/>
    </source>
</evidence>
<keyword evidence="3" id="KW-1188">Viral release from host cell</keyword>
<dbReference type="SUPFAM" id="SSF53955">
    <property type="entry name" value="Lysozyme-like"/>
    <property type="match status" value="1"/>
</dbReference>
<dbReference type="Pfam" id="PF10145">
    <property type="entry name" value="PhageMin_Tail"/>
    <property type="match status" value="1"/>
</dbReference>
<sequence>MEARKEVNMNEKVEGMTLELKLDHLGVQEGMKGLKRQLGVVNSEMKANLSAFDKSEKSMEKYQARIKGLNDKLKIQKKMYSQVEDELKQVNANYQKAKSSVKDVEKAYLKLVEANKKEKLALDKSKEALKSSNTELKKAENQYKRTNQRKQDAFQKLKQLRDAEQKLKNSNQATTAQLKRASDAVQKQSAKHKALVEQYKQEGNQVQKLKVQNDNLSKSNDKIESSYAKTNTKLKQTEKEFNDLNNTIKNHSANVAKAETAVNKEKAALNNLERSIDKVSSEMKTFNKEQMIAQSHFGKLASQADVMSKKFSSIGDKMTSLGRTMTMGVSTPITLGLGAALKTSADFEGQMSRVGAIAQASSKDLKSMSNQAVDLGAKTSKSANEVAKGMEELAALGFNAKQTMEAMPGVISAAEASGAEMATTATVMASAINSFGLKASDANHVADLLARSANDSAADIQYMGDALKYAGTPAKALGVSIEDTSAAIEVLSNSGLEGSQAGTALRASFIRLANPSKNTAKEMKKLGIHLSDAKGQFVGMGELIRQFQDNMKGMTREQKLATVATIVGTEAASGFLALIEAGPDKINNYSKSLKNSNGESKKAADLMKDNLKGALEQLGGAFESLAIEVGKDLTPMIRAGAEGLTKLVDGFTHLPGWVRKASVGLAIFGASIGPAVLAGGLLIRAVGSAAKGYASLNRRIAENTILSNTNSKAMKSLGLQTLFLGSTTGKTSKGFKGLAGAMLFNLKPINVLKNSAKLAILPFKLLKNGLGLAAKSLFAVSGGARFAGVALRFLTGPIGATITAITIAYKVFKTAYDRVEWFRNGINGLGETIKFFGGKIIGGAVRKLGDFKNYLGSIGKSFKEKFSKDMKDGYKSLSDDDLLKVGVNKFKGFMQTMGTASKKASDTVKVLGKGVSKETEKALEKYVHYSEENNRIMEKVRLNSGQISEDKAKKLLKIETDLSNNLIAEIEKRNKKELEKTQELIDKYSAFDEQEKQNILTRTKEKNDLRIKKEQELNQKIKELKEKALSDGQISENERKEIEKLENQRRDITVKELSKTEKEQERILVRMQRNRNAYSIDEASKAIKEAEKARKARKKEVDKQYEDDVIAIKNNVNLSKSEKDKLLAIADQRHKDEVRKAKSKKDAVVDVVKKQNKDIDKEMDLSSGRVYKNTEKWWNGLKSWWSNFREDQKKKSDKYAKEQEETARRNRENIKKWFGNAWDGVKTKTGEAFSKMGRNANHFGGEMKKMWSGIKGIPSKLSSGWSSAKNSVGYHTKAIANSTGKWFGKAWQSVKSTTGSIYNQTKQKYSDASDKAWAHSKSIWRGTSKWFSSAYKSAKGWLTDMANKSRSKWDNISSTAWSNAKSVWKGTSKWFSSSYKSLKGWTGDMYSRAHDRFDAISSSAWSNAKSVFNGFRKWLSKTYDWIRDIGKDMGRAAADLGKNVANKAIGGLNSMIGGINKISKAITDKNLIKPIPTLSTGTLAGKGVATDNSGALTQSTFAVLNDRGSGNAPGGGVQEVIHRADGTFHAPQGRDVVVPLGVGDSVINANDTLKLQRMGVLPKFHGGTKKKKWMEQVTENLGKKAGDFGSKAKNTAHNIKKGAEEMVEAAGDKIKDGASWLGDKIGDVWDYVQHPGKLVNKVMSGLNINFGGGANATVKIAKGAYSLLKKKLVDKVKSWFEDFGGGGDGSYLFDHPIWQRFGSYTGGLNFNGGRHYGIDFGMPTGTNIYAVKGGIADKVWTDYGGGNSIQIKTGANEWNWYMHLSKQLARQGQRIKAGQLIGKSGATGNFVRGAHLHFQLMRGSHPGNDTAVDPMKWLKSLKGSGVRSGSGVNKAASAWAGDIRRAAKRMGVNVTSGDVGNIISLIQHESGGNAGITQSSSLRDINVLQGNPAKGLLQYIPQTFRHYAVRGHNNIYSGYDQLLAFFNNRYWRSQFNPRGGWSPSGPRRYANGGLITKHQLAEVGEGDKQEMVIPLTRRKRAIQLTEQVMRIIGMDGKPNNITVNNDTSTVEKLLKQIVILNDKGNKLTDALIQTVSSQDNNLGSNDAIRGLEKILSKQSGHRANANNYMGGLTN</sequence>
<feature type="domain" description="Phage tail tape measure protein" evidence="8">
    <location>
        <begin position="370"/>
        <end position="568"/>
    </location>
</feature>
<dbReference type="RefSeq" id="YP_009204270.1">
    <property type="nucleotide sequence ID" value="NC_028862.1"/>
</dbReference>
<keyword evidence="5" id="KW-0175">Coiled coil</keyword>
<evidence type="ECO:0000256" key="6">
    <source>
        <dbReference type="SAM" id="MobiDB-lite"/>
    </source>
</evidence>
<dbReference type="InterPro" id="IPR016047">
    <property type="entry name" value="M23ase_b-sheet_dom"/>
</dbReference>
<dbReference type="GO" id="GO:0042742">
    <property type="term" value="P:defense response to bacterium"/>
    <property type="evidence" value="ECO:0007669"/>
    <property type="project" value="UniProtKB-KW"/>
</dbReference>
<evidence type="ECO:0000313" key="9">
    <source>
        <dbReference type="EMBL" id="AKU42946.1"/>
    </source>
</evidence>
<dbReference type="SUPFAM" id="SSF57997">
    <property type="entry name" value="Tropomyosin"/>
    <property type="match status" value="1"/>
</dbReference>
<feature type="coiled-coil region" evidence="5">
    <location>
        <begin position="967"/>
        <end position="1107"/>
    </location>
</feature>
<protein>
    <submittedName>
        <fullName evidence="9">Tail tape measure protein</fullName>
    </submittedName>
</protein>
<dbReference type="GO" id="GO:0031640">
    <property type="term" value="P:killing of cells of another organism"/>
    <property type="evidence" value="ECO:0007669"/>
    <property type="project" value="UniProtKB-KW"/>
</dbReference>
<evidence type="ECO:0000256" key="5">
    <source>
        <dbReference type="SAM" id="Coils"/>
    </source>
</evidence>
<keyword evidence="2" id="KW-0929">Antimicrobial</keyword>